<reference evidence="2 3" key="1">
    <citation type="submission" date="2019-03" db="EMBL/GenBank/DDBJ databases">
        <title>Diversity of the mouse oral microbiome.</title>
        <authorList>
            <person name="Joseph S."/>
            <person name="Aduse-Opoku J."/>
            <person name="Curtis M."/>
            <person name="Wade W."/>
            <person name="Hashim A."/>
        </authorList>
    </citation>
    <scope>NUCLEOTIDE SEQUENCE [LARGE SCALE GENOMIC DNA]</scope>
    <source>
        <strain evidence="2 3">P1012</strain>
    </source>
</reference>
<dbReference type="Pfam" id="PF06013">
    <property type="entry name" value="WXG100"/>
    <property type="match status" value="1"/>
</dbReference>
<dbReference type="NCBIfam" id="TIGR03930">
    <property type="entry name" value="WXG100_ESAT6"/>
    <property type="match status" value="1"/>
</dbReference>
<dbReference type="EMBL" id="SPQB01000002">
    <property type="protein sequence ID" value="TFU34350.1"/>
    <property type="molecule type" value="Genomic_DNA"/>
</dbReference>
<organism evidence="2 3">
    <name type="scientific">Microbacterium paludicola</name>
    <dbReference type="NCBI Taxonomy" id="300019"/>
    <lineage>
        <taxon>Bacteria</taxon>
        <taxon>Bacillati</taxon>
        <taxon>Actinomycetota</taxon>
        <taxon>Actinomycetes</taxon>
        <taxon>Micrococcales</taxon>
        <taxon>Microbacteriaceae</taxon>
        <taxon>Microbacterium</taxon>
    </lineage>
</organism>
<sequence length="154" mass="16138">MSPRPGLCRACGASSPTEPVVHSTRSRTGLSRIRCRPPAGCAGFLAWGHPPATRPREHIVAIFTVDTDAVSAANGQALATAEQLRTTSLTLSGQLAQLETTWTGASATSFQSALAQWKAVQQSVEQALDGLGRALGAASSQYAEAERLTSGMFR</sequence>
<accession>A0A4Y9G0Z9</accession>
<dbReference type="OrthoDB" id="4231069at2"/>
<dbReference type="AlphaFoldDB" id="A0A4Y9G0Z9"/>
<dbReference type="Gene3D" id="1.10.287.1060">
    <property type="entry name" value="ESAT-6-like"/>
    <property type="match status" value="1"/>
</dbReference>
<gene>
    <name evidence="2" type="ORF">E4U02_01470</name>
</gene>
<name>A0A4Y9G0Z9_9MICO</name>
<evidence type="ECO:0000313" key="2">
    <source>
        <dbReference type="EMBL" id="TFU34350.1"/>
    </source>
</evidence>
<keyword evidence="3" id="KW-1185">Reference proteome</keyword>
<evidence type="ECO:0000313" key="3">
    <source>
        <dbReference type="Proteomes" id="UP000298358"/>
    </source>
</evidence>
<dbReference type="Proteomes" id="UP000298358">
    <property type="component" value="Unassembled WGS sequence"/>
</dbReference>
<feature type="region of interest" description="Disordered" evidence="1">
    <location>
        <begin position="1"/>
        <end position="25"/>
    </location>
</feature>
<dbReference type="SUPFAM" id="SSF140453">
    <property type="entry name" value="EsxAB dimer-like"/>
    <property type="match status" value="1"/>
</dbReference>
<dbReference type="InterPro" id="IPR010310">
    <property type="entry name" value="T7SS_ESAT-6-like"/>
</dbReference>
<comment type="caution">
    <text evidence="2">The sequence shown here is derived from an EMBL/GenBank/DDBJ whole genome shotgun (WGS) entry which is preliminary data.</text>
</comment>
<proteinExistence type="predicted"/>
<protein>
    <submittedName>
        <fullName evidence="2">WXG100 family type VII secretion target</fullName>
    </submittedName>
</protein>
<dbReference type="InterPro" id="IPR036689">
    <property type="entry name" value="ESAT-6-like_sf"/>
</dbReference>
<evidence type="ECO:0000256" key="1">
    <source>
        <dbReference type="SAM" id="MobiDB-lite"/>
    </source>
</evidence>